<dbReference type="InterPro" id="IPR039749">
    <property type="entry name" value="NUB1"/>
</dbReference>
<dbReference type="InParanoid" id="A2EAL3"/>
<dbReference type="SUPFAM" id="SSF46934">
    <property type="entry name" value="UBA-like"/>
    <property type="match status" value="2"/>
</dbReference>
<name>A2EAL3_TRIV3</name>
<dbReference type="AlphaFoldDB" id="A2EAL3"/>
<dbReference type="InterPro" id="IPR009060">
    <property type="entry name" value="UBA-like_sf"/>
</dbReference>
<dbReference type="PROSITE" id="PS50030">
    <property type="entry name" value="UBA"/>
    <property type="match status" value="2"/>
</dbReference>
<dbReference type="Pfam" id="PF00627">
    <property type="entry name" value="UBA"/>
    <property type="match status" value="1"/>
</dbReference>
<dbReference type="VEuPathDB" id="TrichDB:TVAGG3_1004490"/>
<proteinExistence type="predicted"/>
<dbReference type="PANTHER" id="PTHR12948">
    <property type="entry name" value="NEDD8 ULTIMATE BUSTER-1 BS4 PROTEIN"/>
    <property type="match status" value="1"/>
</dbReference>
<dbReference type="EMBL" id="DS113340">
    <property type="protein sequence ID" value="EAY10324.1"/>
    <property type="molecule type" value="Genomic_DNA"/>
</dbReference>
<dbReference type="Gene3D" id="1.10.8.10">
    <property type="entry name" value="DNA helicase RuvA subunit, C-terminal domain"/>
    <property type="match status" value="2"/>
</dbReference>
<organism evidence="3 4">
    <name type="scientific">Trichomonas vaginalis (strain ATCC PRA-98 / G3)</name>
    <dbReference type="NCBI Taxonomy" id="412133"/>
    <lineage>
        <taxon>Eukaryota</taxon>
        <taxon>Metamonada</taxon>
        <taxon>Parabasalia</taxon>
        <taxon>Trichomonadida</taxon>
        <taxon>Trichomonadidae</taxon>
        <taxon>Trichomonas</taxon>
    </lineage>
</organism>
<dbReference type="PANTHER" id="PTHR12948:SF3">
    <property type="entry name" value="NEDD8 ULTIMATE BUSTER 1"/>
    <property type="match status" value="1"/>
</dbReference>
<dbReference type="CDD" id="cd14291">
    <property type="entry name" value="UBA1_NUB1_like"/>
    <property type="match status" value="1"/>
</dbReference>
<evidence type="ECO:0000313" key="3">
    <source>
        <dbReference type="EMBL" id="EAY10324.1"/>
    </source>
</evidence>
<dbReference type="InterPro" id="IPR015940">
    <property type="entry name" value="UBA"/>
</dbReference>
<reference evidence="3" key="1">
    <citation type="submission" date="2006-10" db="EMBL/GenBank/DDBJ databases">
        <authorList>
            <person name="Amadeo P."/>
            <person name="Zhao Q."/>
            <person name="Wortman J."/>
            <person name="Fraser-Liggett C."/>
            <person name="Carlton J."/>
        </authorList>
    </citation>
    <scope>NUCLEOTIDE SEQUENCE</scope>
    <source>
        <strain evidence="3">G3</strain>
    </source>
</reference>
<accession>A2EAL3</accession>
<dbReference type="Proteomes" id="UP000001542">
    <property type="component" value="Unassembled WGS sequence"/>
</dbReference>
<dbReference type="SMART" id="SM00165">
    <property type="entry name" value="UBA"/>
    <property type="match status" value="2"/>
</dbReference>
<dbReference type="RefSeq" id="XP_001322547.1">
    <property type="nucleotide sequence ID" value="XM_001322512.1"/>
</dbReference>
<reference evidence="3" key="2">
    <citation type="journal article" date="2007" name="Science">
        <title>Draft genome sequence of the sexually transmitted pathogen Trichomonas vaginalis.</title>
        <authorList>
            <person name="Carlton J.M."/>
            <person name="Hirt R.P."/>
            <person name="Silva J.C."/>
            <person name="Delcher A.L."/>
            <person name="Schatz M."/>
            <person name="Zhao Q."/>
            <person name="Wortman J.R."/>
            <person name="Bidwell S.L."/>
            <person name="Alsmark U.C.M."/>
            <person name="Besteiro S."/>
            <person name="Sicheritz-Ponten T."/>
            <person name="Noel C.J."/>
            <person name="Dacks J.B."/>
            <person name="Foster P.G."/>
            <person name="Simillion C."/>
            <person name="Van de Peer Y."/>
            <person name="Miranda-Saavedra D."/>
            <person name="Barton G.J."/>
            <person name="Westrop G.D."/>
            <person name="Mueller S."/>
            <person name="Dessi D."/>
            <person name="Fiori P.L."/>
            <person name="Ren Q."/>
            <person name="Paulsen I."/>
            <person name="Zhang H."/>
            <person name="Bastida-Corcuera F.D."/>
            <person name="Simoes-Barbosa A."/>
            <person name="Brown M.T."/>
            <person name="Hayes R.D."/>
            <person name="Mukherjee M."/>
            <person name="Okumura C.Y."/>
            <person name="Schneider R."/>
            <person name="Smith A.J."/>
            <person name="Vanacova S."/>
            <person name="Villalvazo M."/>
            <person name="Haas B.J."/>
            <person name="Pertea M."/>
            <person name="Feldblyum T.V."/>
            <person name="Utterback T.R."/>
            <person name="Shu C.L."/>
            <person name="Osoegawa K."/>
            <person name="de Jong P.J."/>
            <person name="Hrdy I."/>
            <person name="Horvathova L."/>
            <person name="Zubacova Z."/>
            <person name="Dolezal P."/>
            <person name="Malik S.B."/>
            <person name="Logsdon J.M. Jr."/>
            <person name="Henze K."/>
            <person name="Gupta A."/>
            <person name="Wang C.C."/>
            <person name="Dunne R.L."/>
            <person name="Upcroft J.A."/>
            <person name="Upcroft P."/>
            <person name="White O."/>
            <person name="Salzberg S.L."/>
            <person name="Tang P."/>
            <person name="Chiu C.-H."/>
            <person name="Lee Y.-S."/>
            <person name="Embley T.M."/>
            <person name="Coombs G.H."/>
            <person name="Mottram J.C."/>
            <person name="Tachezy J."/>
            <person name="Fraser-Liggett C.M."/>
            <person name="Johnson P.J."/>
        </authorList>
    </citation>
    <scope>NUCLEOTIDE SEQUENCE [LARGE SCALE GENOMIC DNA]</scope>
    <source>
        <strain evidence="3">G3</strain>
    </source>
</reference>
<evidence type="ECO:0000259" key="2">
    <source>
        <dbReference type="PROSITE" id="PS50030"/>
    </source>
</evidence>
<feature type="compositionally biased region" description="Polar residues" evidence="1">
    <location>
        <begin position="204"/>
        <end position="215"/>
    </location>
</feature>
<dbReference type="KEGG" id="tva:4768257"/>
<feature type="domain" description="UBA" evidence="2">
    <location>
        <begin position="220"/>
        <end position="265"/>
    </location>
</feature>
<dbReference type="GO" id="GO:2000058">
    <property type="term" value="P:regulation of ubiquitin-dependent protein catabolic process"/>
    <property type="evidence" value="ECO:0000318"/>
    <property type="project" value="GO_Central"/>
</dbReference>
<feature type="region of interest" description="Disordered" evidence="1">
    <location>
        <begin position="204"/>
        <end position="223"/>
    </location>
</feature>
<sequence length="407" mass="45793">MEDLIVRRAITSDAVALQPLVDRIGDLLVSRYGVKDIAELIESSCLTLTAVTQGEEETPVAMAMFSYPPQSTFYSYKKLKLTCFLAETQYASDSARLILRSLFESQPTCDMVETEINVEAPLETPLVPFFIQEGPKLVCRRDTIITCTRCRKFTFQHVYSISLSEPDSSLSSILQARLAIKYTLDYIISGIMYIINHPELTTRNQESKPSTAQNFSSSSSISSRSSLSSVEKDIVQMGFTVEQARAAVKAVGMDISSAISYIYNNADKIAKNQEGSIYPIPSSNLILISSVSSKFILALDRQVNGDKLKEMTDMGFSYEQSKYALFVCNNNLERAVDLITIPKRNRYNIEILYTICRTAFQKSKDPGIFTDCRPYLRPLWPNLVDGITPNEQESLKRMAIKEHCIRQ</sequence>
<protein>
    <submittedName>
        <fullName evidence="3">UBA/TS-N domain containing protein</fullName>
    </submittedName>
</protein>
<dbReference type="OrthoDB" id="382863at2759"/>
<feature type="domain" description="UBA" evidence="2">
    <location>
        <begin position="298"/>
        <end position="342"/>
    </location>
</feature>
<keyword evidence="4" id="KW-1185">Reference proteome</keyword>
<dbReference type="VEuPathDB" id="TrichDB:TVAG_491820"/>
<evidence type="ECO:0000313" key="4">
    <source>
        <dbReference type="Proteomes" id="UP000001542"/>
    </source>
</evidence>
<gene>
    <name evidence="3" type="ORF">TVAG_491820</name>
</gene>
<evidence type="ECO:0000256" key="1">
    <source>
        <dbReference type="SAM" id="MobiDB-lite"/>
    </source>
</evidence>
<dbReference type="SMR" id="A2EAL3"/>